<gene>
    <name evidence="1" type="ORF">QBO96_11370</name>
</gene>
<organism evidence="1 2">
    <name type="scientific">Lysinibacillus capsici</name>
    <dbReference type="NCBI Taxonomy" id="2115968"/>
    <lineage>
        <taxon>Bacteria</taxon>
        <taxon>Bacillati</taxon>
        <taxon>Bacillota</taxon>
        <taxon>Bacilli</taxon>
        <taxon>Bacillales</taxon>
        <taxon>Bacillaceae</taxon>
        <taxon>Lysinibacillus</taxon>
    </lineage>
</organism>
<dbReference type="SUPFAM" id="SSF56601">
    <property type="entry name" value="beta-lactamase/transpeptidase-like"/>
    <property type="match status" value="1"/>
</dbReference>
<protein>
    <recommendedName>
        <fullName evidence="3">Beta-lactamase</fullName>
    </recommendedName>
</protein>
<dbReference type="EMBL" id="CP122283">
    <property type="protein sequence ID" value="WGF40811.1"/>
    <property type="molecule type" value="Genomic_DNA"/>
</dbReference>
<keyword evidence="2" id="KW-1185">Reference proteome</keyword>
<proteinExistence type="predicted"/>
<evidence type="ECO:0008006" key="3">
    <source>
        <dbReference type="Google" id="ProtNLM"/>
    </source>
</evidence>
<evidence type="ECO:0000313" key="2">
    <source>
        <dbReference type="Proteomes" id="UP001244564"/>
    </source>
</evidence>
<evidence type="ECO:0000313" key="1">
    <source>
        <dbReference type="EMBL" id="WGF40811.1"/>
    </source>
</evidence>
<accession>A0ABY8KP97</accession>
<name>A0ABY8KP97_9BACI</name>
<reference evidence="1 2" key="1">
    <citation type="submission" date="2023-04" db="EMBL/GenBank/DDBJ databases">
        <title>Genomic of Lysinibacillus capsici TSBLM.</title>
        <authorList>
            <person name="Hu X.S."/>
            <person name="Yu C.H."/>
        </authorList>
    </citation>
    <scope>NUCLEOTIDE SEQUENCE [LARGE SCALE GENOMIC DNA]</scope>
    <source>
        <strain evidence="1 2">TSBLM</strain>
    </source>
</reference>
<dbReference type="InterPro" id="IPR012338">
    <property type="entry name" value="Beta-lactam/transpept-like"/>
</dbReference>
<sequence>MAEKIDQYLKNKKFQGIVLIAKKGKILFTKGYGLADTDLPNSPTTLRNIHCCSDHATRRKRTFKPR</sequence>
<dbReference type="RefSeq" id="WP_227744950.1">
    <property type="nucleotide sequence ID" value="NZ_CP122283.1"/>
</dbReference>
<dbReference type="Proteomes" id="UP001244564">
    <property type="component" value="Chromosome"/>
</dbReference>
<dbReference type="Gene3D" id="3.40.710.10">
    <property type="entry name" value="DD-peptidase/beta-lactamase superfamily"/>
    <property type="match status" value="1"/>
</dbReference>